<dbReference type="InterPro" id="IPR029052">
    <property type="entry name" value="Metallo-depent_PP-like"/>
</dbReference>
<dbReference type="SUPFAM" id="SSF56300">
    <property type="entry name" value="Metallo-dependent phosphatases"/>
    <property type="match status" value="1"/>
</dbReference>
<keyword evidence="1" id="KW-0812">Transmembrane</keyword>
<dbReference type="InterPro" id="IPR004859">
    <property type="entry name" value="Xrn1_N"/>
</dbReference>
<keyword evidence="1" id="KW-0472">Membrane</keyword>
<dbReference type="GO" id="GO:0003723">
    <property type="term" value="F:RNA binding"/>
    <property type="evidence" value="ECO:0007669"/>
    <property type="project" value="TreeGrafter"/>
</dbReference>
<protein>
    <recommendedName>
        <fullName evidence="2">Xrn1 N-terminal domain-containing protein</fullName>
    </recommendedName>
</protein>
<dbReference type="GO" id="GO:0000956">
    <property type="term" value="P:nuclear-transcribed mRNA catabolic process"/>
    <property type="evidence" value="ECO:0007669"/>
    <property type="project" value="TreeGrafter"/>
</dbReference>
<dbReference type="GO" id="GO:0004534">
    <property type="term" value="F:5'-3' RNA exonuclease activity"/>
    <property type="evidence" value="ECO:0007669"/>
    <property type="project" value="TreeGrafter"/>
</dbReference>
<sequence>MDSSSMTSPKFLITAVADADVTVRHSIFSSLHENGGFDDFLAQADSLSAIFAALNDESSDLSYLPVPNSVLYSCYISMQRAHLQMDDRQSKTALEEGKLEDAVSCRAKVTGEGDDKYLIATAEQPLCAYHLDNWIHPSQLPNKVTRWFLPPECNRSNRGVDHIQTISCLMMKLYCKTRLVFFFLISFQQLRWNKLQDVIPPEIGILKEMLFAKCEPFSVHNVLEVLLPKVSDFEAISKIQIDINRLFRAISKIQIDFGIQSDFEAPSPPSSALARSILVGALEWLDNFLLWPGSMLHQSSLWMKSTALDLLEWNLDLVILSDANVLGEGEHKIMSNIRLQRNLPGYDPNTCHCLYGLVILSDANVLGEGEHKIMSNIRLQRNLPGYDPNTCHCLYGLDVDLIMLALATHEVHFAILREVSRIYPWTTRLGHLAADCEGKAKRKARDFDEKETPSRYHPNVICYLLEVQIGMMNGIHICSAVVLNLFCVWSAPNYCYRCGNVASILSFDENMVRCGVGRLFSLVWLLLVLDPLIIISSQMTLFLYGIVCRFFDDLCPYALVQFVPCIVIPIMAILLPPMYTHSTYWLWAAAKVEEAADKPIYKWTYHIVSGHTLKHLCAAMVPVFLTLMLAKRTIETERTDVHKIMSASSLLIWGGQIGKVCLVQKEIFVDELGQAFATIGIVSLGVWMSSLLSA</sequence>
<dbReference type="GO" id="GO:0005634">
    <property type="term" value="C:nucleus"/>
    <property type="evidence" value="ECO:0007669"/>
    <property type="project" value="TreeGrafter"/>
</dbReference>
<evidence type="ECO:0000313" key="4">
    <source>
        <dbReference type="Proteomes" id="UP000306102"/>
    </source>
</evidence>
<dbReference type="Pfam" id="PF03159">
    <property type="entry name" value="XRN_N"/>
    <property type="match status" value="2"/>
</dbReference>
<dbReference type="STRING" id="542762.A0A4S4ENB1"/>
<dbReference type="AlphaFoldDB" id="A0A4S4ENB1"/>
<feature type="transmembrane region" description="Helical" evidence="1">
    <location>
        <begin position="522"/>
        <end position="547"/>
    </location>
</feature>
<organism evidence="3 4">
    <name type="scientific">Camellia sinensis var. sinensis</name>
    <name type="common">China tea</name>
    <dbReference type="NCBI Taxonomy" id="542762"/>
    <lineage>
        <taxon>Eukaryota</taxon>
        <taxon>Viridiplantae</taxon>
        <taxon>Streptophyta</taxon>
        <taxon>Embryophyta</taxon>
        <taxon>Tracheophyta</taxon>
        <taxon>Spermatophyta</taxon>
        <taxon>Magnoliopsida</taxon>
        <taxon>eudicotyledons</taxon>
        <taxon>Gunneridae</taxon>
        <taxon>Pentapetalae</taxon>
        <taxon>asterids</taxon>
        <taxon>Ericales</taxon>
        <taxon>Theaceae</taxon>
        <taxon>Camellia</taxon>
    </lineage>
</organism>
<evidence type="ECO:0000313" key="3">
    <source>
        <dbReference type="EMBL" id="THG17812.1"/>
    </source>
</evidence>
<dbReference type="PANTHER" id="PTHR12341">
    <property type="entry name" value="5'-&gt;3' EXORIBONUCLEASE"/>
    <property type="match status" value="1"/>
</dbReference>
<dbReference type="EMBL" id="SDRB02003413">
    <property type="protein sequence ID" value="THG17812.1"/>
    <property type="molecule type" value="Genomic_DNA"/>
</dbReference>
<dbReference type="Proteomes" id="UP000306102">
    <property type="component" value="Unassembled WGS sequence"/>
</dbReference>
<feature type="transmembrane region" description="Helical" evidence="1">
    <location>
        <begin position="554"/>
        <end position="575"/>
    </location>
</feature>
<feature type="domain" description="Xrn1 N-terminal" evidence="2">
    <location>
        <begin position="358"/>
        <end position="418"/>
    </location>
</feature>
<feature type="domain" description="Xrn1 N-terminal" evidence="2">
    <location>
        <begin position="311"/>
        <end position="357"/>
    </location>
</feature>
<comment type="caution">
    <text evidence="3">The sequence shown here is derived from an EMBL/GenBank/DDBJ whole genome shotgun (WGS) entry which is preliminary data.</text>
</comment>
<dbReference type="Gene3D" id="3.40.50.12390">
    <property type="match status" value="2"/>
</dbReference>
<dbReference type="InterPro" id="IPR027073">
    <property type="entry name" value="5_3_exoribonuclease"/>
</dbReference>
<gene>
    <name evidence="3" type="ORF">TEA_005357</name>
</gene>
<keyword evidence="1" id="KW-1133">Transmembrane helix</keyword>
<accession>A0A4S4ENB1</accession>
<reference evidence="3 4" key="1">
    <citation type="journal article" date="2018" name="Proc. Natl. Acad. Sci. U.S.A.">
        <title>Draft genome sequence of Camellia sinensis var. sinensis provides insights into the evolution of the tea genome and tea quality.</title>
        <authorList>
            <person name="Wei C."/>
            <person name="Yang H."/>
            <person name="Wang S."/>
            <person name="Zhao J."/>
            <person name="Liu C."/>
            <person name="Gao L."/>
            <person name="Xia E."/>
            <person name="Lu Y."/>
            <person name="Tai Y."/>
            <person name="She G."/>
            <person name="Sun J."/>
            <person name="Cao H."/>
            <person name="Tong W."/>
            <person name="Gao Q."/>
            <person name="Li Y."/>
            <person name="Deng W."/>
            <person name="Jiang X."/>
            <person name="Wang W."/>
            <person name="Chen Q."/>
            <person name="Zhang S."/>
            <person name="Li H."/>
            <person name="Wu J."/>
            <person name="Wang P."/>
            <person name="Li P."/>
            <person name="Shi C."/>
            <person name="Zheng F."/>
            <person name="Jian J."/>
            <person name="Huang B."/>
            <person name="Shan D."/>
            <person name="Shi M."/>
            <person name="Fang C."/>
            <person name="Yue Y."/>
            <person name="Li F."/>
            <person name="Li D."/>
            <person name="Wei S."/>
            <person name="Han B."/>
            <person name="Jiang C."/>
            <person name="Yin Y."/>
            <person name="Xia T."/>
            <person name="Zhang Z."/>
            <person name="Bennetzen J.L."/>
            <person name="Zhao S."/>
            <person name="Wan X."/>
        </authorList>
    </citation>
    <scope>NUCLEOTIDE SEQUENCE [LARGE SCALE GENOMIC DNA]</scope>
    <source>
        <strain evidence="4">cv. Shuchazao</strain>
        <tissue evidence="3">Leaf</tissue>
    </source>
</reference>
<evidence type="ECO:0000259" key="2">
    <source>
        <dbReference type="Pfam" id="PF03159"/>
    </source>
</evidence>
<dbReference type="InterPro" id="IPR045864">
    <property type="entry name" value="aa-tRNA-synth_II/BPL/LPL"/>
</dbReference>
<dbReference type="Gene3D" id="3.30.930.10">
    <property type="entry name" value="Bira Bifunctional Protein, Domain 2"/>
    <property type="match status" value="1"/>
</dbReference>
<dbReference type="PANTHER" id="PTHR12341:SF41">
    <property type="entry name" value="5'-3' EXORIBONUCLEASE 2"/>
    <property type="match status" value="1"/>
</dbReference>
<keyword evidence="4" id="KW-1185">Reference proteome</keyword>
<evidence type="ECO:0000256" key="1">
    <source>
        <dbReference type="SAM" id="Phobius"/>
    </source>
</evidence>
<name>A0A4S4ENB1_CAMSN</name>
<proteinExistence type="predicted"/>